<keyword evidence="4" id="KW-0804">Transcription</keyword>
<dbReference type="InterPro" id="IPR005119">
    <property type="entry name" value="LysR_subst-bd"/>
</dbReference>
<dbReference type="PROSITE" id="PS50931">
    <property type="entry name" value="HTH_LYSR"/>
    <property type="match status" value="1"/>
</dbReference>
<evidence type="ECO:0000256" key="6">
    <source>
        <dbReference type="ARBA" id="ARBA00067332"/>
    </source>
</evidence>
<dbReference type="EMBL" id="JACIEC010000001">
    <property type="protein sequence ID" value="MBB4142158.1"/>
    <property type="molecule type" value="Genomic_DNA"/>
</dbReference>
<protein>
    <recommendedName>
        <fullName evidence="6">HTH-type transcriptional regulator TtuA</fullName>
    </recommendedName>
    <alternativeName>
        <fullName evidence="7">Tartrate utilization transcriptional regulator</fullName>
    </alternativeName>
</protein>
<evidence type="ECO:0000256" key="3">
    <source>
        <dbReference type="ARBA" id="ARBA00023125"/>
    </source>
</evidence>
<name>A0A7W6LD95_9HYPH</name>
<dbReference type="FunFam" id="1.10.10.10:FF:000001">
    <property type="entry name" value="LysR family transcriptional regulator"/>
    <property type="match status" value="1"/>
</dbReference>
<evidence type="ECO:0000256" key="2">
    <source>
        <dbReference type="ARBA" id="ARBA00023015"/>
    </source>
</evidence>
<comment type="caution">
    <text evidence="9">The sequence shown here is derived from an EMBL/GenBank/DDBJ whole genome shotgun (WGS) entry which is preliminary data.</text>
</comment>
<dbReference type="CDD" id="cd08422">
    <property type="entry name" value="PBP2_CrgA_like"/>
    <property type="match status" value="1"/>
</dbReference>
<dbReference type="Proteomes" id="UP000519897">
    <property type="component" value="Unassembled WGS sequence"/>
</dbReference>
<reference evidence="9 10" key="1">
    <citation type="submission" date="2020-08" db="EMBL/GenBank/DDBJ databases">
        <title>Genomic Encyclopedia of Type Strains, Phase IV (KMG-IV): sequencing the most valuable type-strain genomes for metagenomic binning, comparative biology and taxonomic classification.</title>
        <authorList>
            <person name="Goeker M."/>
        </authorList>
    </citation>
    <scope>NUCLEOTIDE SEQUENCE [LARGE SCALE GENOMIC DNA]</scope>
    <source>
        <strain evidence="9 10">DSM 29514</strain>
    </source>
</reference>
<dbReference type="InterPro" id="IPR000847">
    <property type="entry name" value="LysR_HTH_N"/>
</dbReference>
<comment type="function">
    <text evidence="5">Transcriptional regulator of the ttuABCDE tartrate utilization operon.</text>
</comment>
<dbReference type="AlphaFoldDB" id="A0A7W6LD95"/>
<dbReference type="PANTHER" id="PTHR30537:SF35">
    <property type="entry name" value="TRANSCRIPTIONAL REGULATORY PROTEIN"/>
    <property type="match status" value="1"/>
</dbReference>
<evidence type="ECO:0000256" key="5">
    <source>
        <dbReference type="ARBA" id="ARBA00054626"/>
    </source>
</evidence>
<evidence type="ECO:0000313" key="9">
    <source>
        <dbReference type="EMBL" id="MBB4142158.1"/>
    </source>
</evidence>
<keyword evidence="3 9" id="KW-0238">DNA-binding</keyword>
<dbReference type="InterPro" id="IPR036388">
    <property type="entry name" value="WH-like_DNA-bd_sf"/>
</dbReference>
<gene>
    <name evidence="9" type="ORF">GGQ72_000657</name>
</gene>
<dbReference type="GO" id="GO:0003700">
    <property type="term" value="F:DNA-binding transcription factor activity"/>
    <property type="evidence" value="ECO:0007669"/>
    <property type="project" value="InterPro"/>
</dbReference>
<accession>A0A7W6LD95</accession>
<evidence type="ECO:0000256" key="7">
    <source>
        <dbReference type="ARBA" id="ARBA00083243"/>
    </source>
</evidence>
<comment type="similarity">
    <text evidence="1">Belongs to the LysR transcriptional regulatory family.</text>
</comment>
<sequence>MDSLLSLRVFAAVAELRSFAAAAERLELSAAMASKHVQKLEQRLATRLLHRTSRSVSLTEDGVIYLERVRRLIEGLDDVEAQIGESRQVPRGTLRISAPQYLANPGFSQCLVEYAQRYPNVKMDIDLEGRVVNLAAEGFDIALRTSYSLDEGLIARKLGHVPFHLAAAPCLLEKLGRPAQISDLNDKPFLCYSPYGTDGRIRYEDGNRIVDLQFKPVFCSDHEQLLLQCARKAMGFMFLPAILAEEEFSHGRLERVLPSVLNIAPPLYAVYSSSAYLPAKIRTFLDFIRHRSNLGWLINGDETTSESGSL</sequence>
<dbReference type="RefSeq" id="WP_165135943.1">
    <property type="nucleotide sequence ID" value="NZ_CP049250.1"/>
</dbReference>
<dbReference type="PANTHER" id="PTHR30537">
    <property type="entry name" value="HTH-TYPE TRANSCRIPTIONAL REGULATOR"/>
    <property type="match status" value="1"/>
</dbReference>
<dbReference type="Pfam" id="PF03466">
    <property type="entry name" value="LysR_substrate"/>
    <property type="match status" value="1"/>
</dbReference>
<dbReference type="InterPro" id="IPR036390">
    <property type="entry name" value="WH_DNA-bd_sf"/>
</dbReference>
<dbReference type="Gene3D" id="1.10.10.10">
    <property type="entry name" value="Winged helix-like DNA-binding domain superfamily/Winged helix DNA-binding domain"/>
    <property type="match status" value="1"/>
</dbReference>
<proteinExistence type="inferred from homology"/>
<evidence type="ECO:0000313" key="10">
    <source>
        <dbReference type="Proteomes" id="UP000519897"/>
    </source>
</evidence>
<dbReference type="Pfam" id="PF00126">
    <property type="entry name" value="HTH_1"/>
    <property type="match status" value="1"/>
</dbReference>
<dbReference type="InterPro" id="IPR058163">
    <property type="entry name" value="LysR-type_TF_proteobact-type"/>
</dbReference>
<keyword evidence="2" id="KW-0805">Transcription regulation</keyword>
<keyword evidence="10" id="KW-1185">Reference proteome</keyword>
<dbReference type="Gene3D" id="3.40.190.290">
    <property type="match status" value="1"/>
</dbReference>
<organism evidence="9 10">
    <name type="scientific">Rhizobium rhizoryzae</name>
    <dbReference type="NCBI Taxonomy" id="451876"/>
    <lineage>
        <taxon>Bacteria</taxon>
        <taxon>Pseudomonadati</taxon>
        <taxon>Pseudomonadota</taxon>
        <taxon>Alphaproteobacteria</taxon>
        <taxon>Hyphomicrobiales</taxon>
        <taxon>Rhizobiaceae</taxon>
        <taxon>Rhizobium/Agrobacterium group</taxon>
        <taxon>Rhizobium</taxon>
    </lineage>
</organism>
<evidence type="ECO:0000256" key="4">
    <source>
        <dbReference type="ARBA" id="ARBA00023163"/>
    </source>
</evidence>
<dbReference type="GO" id="GO:0043565">
    <property type="term" value="F:sequence-specific DNA binding"/>
    <property type="evidence" value="ECO:0007669"/>
    <property type="project" value="TreeGrafter"/>
</dbReference>
<dbReference type="GO" id="GO:0006351">
    <property type="term" value="P:DNA-templated transcription"/>
    <property type="evidence" value="ECO:0007669"/>
    <property type="project" value="TreeGrafter"/>
</dbReference>
<evidence type="ECO:0000259" key="8">
    <source>
        <dbReference type="PROSITE" id="PS50931"/>
    </source>
</evidence>
<dbReference type="SUPFAM" id="SSF53850">
    <property type="entry name" value="Periplasmic binding protein-like II"/>
    <property type="match status" value="1"/>
</dbReference>
<dbReference type="SUPFAM" id="SSF46785">
    <property type="entry name" value="Winged helix' DNA-binding domain"/>
    <property type="match status" value="1"/>
</dbReference>
<feature type="domain" description="HTH lysR-type" evidence="8">
    <location>
        <begin position="1"/>
        <end position="59"/>
    </location>
</feature>
<evidence type="ECO:0000256" key="1">
    <source>
        <dbReference type="ARBA" id="ARBA00009437"/>
    </source>
</evidence>